<dbReference type="EMBL" id="JACRUO010000001">
    <property type="protein sequence ID" value="MBD3689746.1"/>
    <property type="molecule type" value="Genomic_DNA"/>
</dbReference>
<evidence type="ECO:0000313" key="2">
    <source>
        <dbReference type="EMBL" id="MBD3689746.1"/>
    </source>
</evidence>
<keyword evidence="1" id="KW-1133">Transmembrane helix</keyword>
<keyword evidence="1" id="KW-0472">Membrane</keyword>
<dbReference type="Proteomes" id="UP000627538">
    <property type="component" value="Unassembled WGS sequence"/>
</dbReference>
<reference evidence="2 3" key="1">
    <citation type="submission" date="2020-08" db="EMBL/GenBank/DDBJ databases">
        <title>Winkia gen. nov., sp. nov., isolated from faeces of the Anser albifrons in China.</title>
        <authorList>
            <person name="Liu Q."/>
        </authorList>
    </citation>
    <scope>NUCLEOTIDE SEQUENCE [LARGE SCALE GENOMIC DNA]</scope>
    <source>
        <strain evidence="2 3">C62</strain>
    </source>
</reference>
<dbReference type="RefSeq" id="WP_191071770.1">
    <property type="nucleotide sequence ID" value="NZ_CP060506.1"/>
</dbReference>
<feature type="transmembrane region" description="Helical" evidence="1">
    <location>
        <begin position="150"/>
        <end position="171"/>
    </location>
</feature>
<dbReference type="AlphaFoldDB" id="A0A8I0GCH7"/>
<proteinExistence type="predicted"/>
<keyword evidence="3" id="KW-1185">Reference proteome</keyword>
<evidence type="ECO:0000313" key="3">
    <source>
        <dbReference type="Proteomes" id="UP000627538"/>
    </source>
</evidence>
<feature type="transmembrane region" description="Helical" evidence="1">
    <location>
        <begin position="22"/>
        <end position="39"/>
    </location>
</feature>
<accession>A0A8I0GCH7</accession>
<gene>
    <name evidence="2" type="ORF">H8R10_05835</name>
</gene>
<name>A0A8I0GCH7_9ACTO</name>
<feature type="transmembrane region" description="Helical" evidence="1">
    <location>
        <begin position="125"/>
        <end position="144"/>
    </location>
</feature>
<keyword evidence="1" id="KW-0812">Transmembrane</keyword>
<comment type="caution">
    <text evidence="2">The sequence shown here is derived from an EMBL/GenBank/DDBJ whole genome shotgun (WGS) entry which is preliminary data.</text>
</comment>
<organism evidence="2 3">
    <name type="scientific">Nanchangia anserum</name>
    <dbReference type="NCBI Taxonomy" id="2692125"/>
    <lineage>
        <taxon>Bacteria</taxon>
        <taxon>Bacillati</taxon>
        <taxon>Actinomycetota</taxon>
        <taxon>Actinomycetes</taxon>
        <taxon>Actinomycetales</taxon>
        <taxon>Actinomycetaceae</taxon>
        <taxon>Nanchangia</taxon>
    </lineage>
</organism>
<protein>
    <submittedName>
        <fullName evidence="2">Uncharacterized protein</fullName>
    </submittedName>
</protein>
<evidence type="ECO:0000256" key="1">
    <source>
        <dbReference type="SAM" id="Phobius"/>
    </source>
</evidence>
<sequence length="175" mass="18962">MAAFGIIGKGVAGLARPLPLPWGRLWWLVVAALVMVVIVKKIPDRTLTPPATHSEAGDWYHQVYVLLRHRMWWPRVEAHAAVQRARDAATADGVDPEDMFGAPQDYARVLTETDGGAAVQREARFRVGITTFLAAAMVVTVVISVRDGSWFTAVCAAGLGLLMAGAAWKAFGNVR</sequence>